<keyword evidence="1" id="KW-0812">Transmembrane</keyword>
<feature type="transmembrane region" description="Helical" evidence="1">
    <location>
        <begin position="71"/>
        <end position="90"/>
    </location>
</feature>
<feature type="transmembrane region" description="Helical" evidence="1">
    <location>
        <begin position="15"/>
        <end position="45"/>
    </location>
</feature>
<dbReference type="Pfam" id="PF02517">
    <property type="entry name" value="Rce1-like"/>
    <property type="match status" value="1"/>
</dbReference>
<evidence type="ECO:0000313" key="3">
    <source>
        <dbReference type="EMBL" id="PFJ36478.1"/>
    </source>
</evidence>
<reference evidence="3 6" key="2">
    <citation type="submission" date="2017-09" db="EMBL/GenBank/DDBJ databases">
        <title>Large-scale bioinformatics analysis of Bacillus genomes uncovers conserved roles of natural products in bacterial physiology.</title>
        <authorList>
            <consortium name="Agbiome Team Llc"/>
            <person name="Bleich R.M."/>
            <person name="Grubbs K.J."/>
            <person name="Santa Maria K.C."/>
            <person name="Allen S.E."/>
            <person name="Farag S."/>
            <person name="Shank E.A."/>
            <person name="Bowers A."/>
        </authorList>
    </citation>
    <scope>NUCLEOTIDE SEQUENCE [LARGE SCALE GENOMIC DNA]</scope>
    <source>
        <strain evidence="3 6">AFS085496</strain>
    </source>
</reference>
<evidence type="ECO:0000259" key="2">
    <source>
        <dbReference type="Pfam" id="PF02517"/>
    </source>
</evidence>
<feature type="transmembrane region" description="Helical" evidence="1">
    <location>
        <begin position="140"/>
        <end position="160"/>
    </location>
</feature>
<dbReference type="GO" id="GO:0008237">
    <property type="term" value="F:metallopeptidase activity"/>
    <property type="evidence" value="ECO:0007669"/>
    <property type="project" value="UniProtKB-KW"/>
</dbReference>
<protein>
    <submittedName>
        <fullName evidence="3">CPBP family intramembrane metalloprotease</fullName>
    </submittedName>
</protein>
<sequence length="213" mass="24510">MKTNLFEKRSFLEMAILVVAMLVSAFFIPQIKGLVSILPIVYFLIERMARKRTRESIGFNRKNILSDLKQSWPLVILVGVILQVIYFLLYKNIFPEVLDHVLERTDFIEVINGKLIFILLILALGEEITFRGLVQGRLNWLIKPVYSILLSSIIFTLMHISNGNFIVVLIDLITVFIDSMIFGIIFYKTKNIYISWIAHASANIVAVLLMMTI</sequence>
<dbReference type="RefSeq" id="WP_000856247.1">
    <property type="nucleotide sequence ID" value="NZ_FMBI01000060.1"/>
</dbReference>
<dbReference type="Proteomes" id="UP000195991">
    <property type="component" value="Unassembled WGS sequence"/>
</dbReference>
<dbReference type="GO" id="GO:0080120">
    <property type="term" value="P:CAAX-box protein maturation"/>
    <property type="evidence" value="ECO:0007669"/>
    <property type="project" value="UniProtKB-ARBA"/>
</dbReference>
<evidence type="ECO:0000313" key="5">
    <source>
        <dbReference type="Proteomes" id="UP000195991"/>
    </source>
</evidence>
<dbReference type="PANTHER" id="PTHR36435">
    <property type="entry name" value="SLR1288 PROTEIN"/>
    <property type="match status" value="1"/>
</dbReference>
<feature type="transmembrane region" description="Helical" evidence="1">
    <location>
        <begin position="110"/>
        <end position="128"/>
    </location>
</feature>
<dbReference type="InterPro" id="IPR052710">
    <property type="entry name" value="CAAX_protease"/>
</dbReference>
<keyword evidence="3" id="KW-0482">Metalloprotease</keyword>
<accession>A0A1C4GNZ4</accession>
<keyword evidence="1" id="KW-0472">Membrane</keyword>
<dbReference type="EMBL" id="NUVX01000040">
    <property type="protein sequence ID" value="PFJ36478.1"/>
    <property type="molecule type" value="Genomic_DNA"/>
</dbReference>
<evidence type="ECO:0000313" key="6">
    <source>
        <dbReference type="Proteomes" id="UP000224003"/>
    </source>
</evidence>
<dbReference type="InterPro" id="IPR003675">
    <property type="entry name" value="Rce1/LyrA-like_dom"/>
</dbReference>
<keyword evidence="1" id="KW-1133">Transmembrane helix</keyword>
<dbReference type="AlphaFoldDB" id="A0A1C4GNZ4"/>
<evidence type="ECO:0000313" key="4">
    <source>
        <dbReference type="EMBL" id="SCC69461.1"/>
    </source>
</evidence>
<proteinExistence type="predicted"/>
<organism evidence="4 5">
    <name type="scientific">Bacillus thuringiensis</name>
    <dbReference type="NCBI Taxonomy" id="1428"/>
    <lineage>
        <taxon>Bacteria</taxon>
        <taxon>Bacillati</taxon>
        <taxon>Bacillota</taxon>
        <taxon>Bacilli</taxon>
        <taxon>Bacillales</taxon>
        <taxon>Bacillaceae</taxon>
        <taxon>Bacillus</taxon>
        <taxon>Bacillus cereus group</taxon>
    </lineage>
</organism>
<name>A0A1C4GNZ4_BACTU</name>
<dbReference type="PANTHER" id="PTHR36435:SF1">
    <property type="entry name" value="CAAX AMINO TERMINAL PROTEASE FAMILY PROTEIN"/>
    <property type="match status" value="1"/>
</dbReference>
<evidence type="ECO:0000256" key="1">
    <source>
        <dbReference type="SAM" id="Phobius"/>
    </source>
</evidence>
<dbReference type="Proteomes" id="UP000224003">
    <property type="component" value="Unassembled WGS sequence"/>
</dbReference>
<reference evidence="4 5" key="1">
    <citation type="submission" date="2016-08" db="EMBL/GenBank/DDBJ databases">
        <authorList>
            <person name="Seilhamer J.J."/>
        </authorList>
    </citation>
    <scope>NUCLEOTIDE SEQUENCE [LARGE SCALE GENOMIC DNA]</scope>
    <source>
        <strain evidence="4 5">IEBC_T61001</strain>
    </source>
</reference>
<feature type="domain" description="CAAX prenyl protease 2/Lysostaphin resistance protein A-like" evidence="2">
    <location>
        <begin position="115"/>
        <end position="205"/>
    </location>
</feature>
<keyword evidence="3" id="KW-0378">Hydrolase</keyword>
<dbReference type="EMBL" id="FMBI01000060">
    <property type="protein sequence ID" value="SCC69461.1"/>
    <property type="molecule type" value="Genomic_DNA"/>
</dbReference>
<gene>
    <name evidence="4" type="ORF">BTT61001_06250</name>
    <name evidence="3" type="ORF">COJ15_22675</name>
</gene>
<dbReference type="GO" id="GO:0004175">
    <property type="term" value="F:endopeptidase activity"/>
    <property type="evidence" value="ECO:0007669"/>
    <property type="project" value="UniProtKB-ARBA"/>
</dbReference>
<feature type="transmembrane region" description="Helical" evidence="1">
    <location>
        <begin position="166"/>
        <end position="186"/>
    </location>
</feature>
<keyword evidence="3" id="KW-0645">Protease</keyword>
<feature type="transmembrane region" description="Helical" evidence="1">
    <location>
        <begin position="193"/>
        <end position="211"/>
    </location>
</feature>